<dbReference type="FunFam" id="3.30.160.60:FF:000110">
    <property type="entry name" value="Zinc finger protein-like"/>
    <property type="match status" value="1"/>
</dbReference>
<evidence type="ECO:0000313" key="11">
    <source>
        <dbReference type="EMBL" id="JAD12368.1"/>
    </source>
</evidence>
<name>A0A0A1XP91_ZEUCU</name>
<organism evidence="11">
    <name type="scientific">Zeugodacus cucurbitae</name>
    <name type="common">Melon fruit fly</name>
    <name type="synonym">Bactrocera cucurbitae</name>
    <dbReference type="NCBI Taxonomy" id="28588"/>
    <lineage>
        <taxon>Eukaryota</taxon>
        <taxon>Metazoa</taxon>
        <taxon>Ecdysozoa</taxon>
        <taxon>Arthropoda</taxon>
        <taxon>Hexapoda</taxon>
        <taxon>Insecta</taxon>
        <taxon>Pterygota</taxon>
        <taxon>Neoptera</taxon>
        <taxon>Endopterygota</taxon>
        <taxon>Diptera</taxon>
        <taxon>Brachycera</taxon>
        <taxon>Muscomorpha</taxon>
        <taxon>Tephritoidea</taxon>
        <taxon>Tephritidae</taxon>
        <taxon>Zeugodacus</taxon>
        <taxon>Zeugodacus</taxon>
    </lineage>
</organism>
<feature type="domain" description="C2H2-type" evidence="7">
    <location>
        <begin position="521"/>
        <end position="548"/>
    </location>
</feature>
<dbReference type="GO" id="GO:0000978">
    <property type="term" value="F:RNA polymerase II cis-regulatory region sequence-specific DNA binding"/>
    <property type="evidence" value="ECO:0007669"/>
    <property type="project" value="TreeGrafter"/>
</dbReference>
<dbReference type="Pfam" id="PF00096">
    <property type="entry name" value="zf-C2H2"/>
    <property type="match status" value="6"/>
</dbReference>
<reference evidence="11" key="1">
    <citation type="submission" date="2014-11" db="EMBL/GenBank/DDBJ databases">
        <authorList>
            <person name="Geib S."/>
        </authorList>
    </citation>
    <scope>NUCLEOTIDE SEQUENCE</scope>
</reference>
<feature type="binding site" evidence="6">
    <location>
        <position position="70"/>
    </location>
    <ligand>
        <name>Zn(2+)</name>
        <dbReference type="ChEBI" id="CHEBI:29105"/>
    </ligand>
</feature>
<evidence type="ECO:0000256" key="2">
    <source>
        <dbReference type="ARBA" id="ARBA00022737"/>
    </source>
</evidence>
<feature type="domain" description="C2H2-type" evidence="7">
    <location>
        <begin position="493"/>
        <end position="520"/>
    </location>
</feature>
<evidence type="ECO:0000256" key="3">
    <source>
        <dbReference type="ARBA" id="ARBA00022771"/>
    </source>
</evidence>
<protein>
    <submittedName>
        <fullName evidence="11">Zinc finger protein 26</fullName>
    </submittedName>
</protein>
<feature type="binding site" evidence="6">
    <location>
        <position position="7"/>
    </location>
    <ligand>
        <name>Zn(2+)</name>
        <dbReference type="ChEBI" id="CHEBI:29105"/>
    </ligand>
</feature>
<dbReference type="InterPro" id="IPR036236">
    <property type="entry name" value="Znf_C2H2_sf"/>
</dbReference>
<dbReference type="GO" id="GO:0008270">
    <property type="term" value="F:zinc ion binding"/>
    <property type="evidence" value="ECO:0007669"/>
    <property type="project" value="UniProtKB-UniRule"/>
</dbReference>
<dbReference type="SUPFAM" id="SSF57667">
    <property type="entry name" value="beta-beta-alpha zinc fingers"/>
    <property type="match status" value="5"/>
</dbReference>
<accession>A0A0A1XP91</accession>
<dbReference type="SMART" id="SM00355">
    <property type="entry name" value="ZnF_C2H2"/>
    <property type="match status" value="10"/>
</dbReference>
<dbReference type="GO" id="GO:0045944">
    <property type="term" value="P:positive regulation of transcription by RNA polymerase II"/>
    <property type="evidence" value="ECO:0007669"/>
    <property type="project" value="UniProtKB-ARBA"/>
</dbReference>
<dbReference type="Gene3D" id="3.30.160.60">
    <property type="entry name" value="Classic Zinc Finger"/>
    <property type="match status" value="6"/>
</dbReference>
<feature type="domain" description="C2H2-type" evidence="7">
    <location>
        <begin position="320"/>
        <end position="347"/>
    </location>
</feature>
<evidence type="ECO:0000256" key="5">
    <source>
        <dbReference type="PROSITE-ProRule" id="PRU00042"/>
    </source>
</evidence>
<feature type="binding site" evidence="6">
    <location>
        <position position="67"/>
    </location>
    <ligand>
        <name>Zn(2+)</name>
        <dbReference type="ChEBI" id="CHEBI:29105"/>
    </ligand>
</feature>
<feature type="binding site" evidence="6">
    <location>
        <position position="10"/>
    </location>
    <ligand>
        <name>Zn(2+)</name>
        <dbReference type="ChEBI" id="CHEBI:29105"/>
    </ligand>
</feature>
<dbReference type="EMBL" id="GBXI01002806">
    <property type="protein sequence ID" value="JAD11486.1"/>
    <property type="molecule type" value="Transcribed_RNA"/>
</dbReference>
<sequence>MDTIPTCRACLITSLSYVDLETPFEQTEVETPLENHSNALITYMDCFRACTQLIPSENEGKMPQNLCEQCSFELGIAWNFIQKAIQSDKVLNDAIENSKVIEETDDSNDYDKKYHFEISTTVDGSVLLDGIAKKECNKENISETEHDSKDYATIQQLPNTDDISSKCNSHLNIKIEQIYSDRLDNRGNYADQNDLNLHMISNFDENTAKEEEKFIKESKRSKIGQVHFEPIDNSVNITEQNDINENINKGFNENTAKEEGRSDVIVKKSPVPNLIESEQYYFLELLDISGSDEGKINVNPIECVNDAEKCLTQDSSSSPIYCSICFESFENNSQLLLHTQTHAAVNDETSICKICGKNISKLETMCRHIQTAHSNIIKCSHCDFRCQELNMSDHVHRTHSGPKNFICNVCGKTFISLSILNSHLKYHQRKEANIKSDACEICSKRFSTKHYLRLHMEVHRNVRQLHQCNYCDKMYVSKIALDNHTRLHKGETIQCNECGKQFVRQYELNVHMRFHTRDYPFKCEICDKKFAIKGHLRTHMWRHQGLKLQCEECGKLFTSTKALQEHSFVHSEMPFPCSYCGRGYPSKQKFKVHLKTTHLIEFTEEEILKVTKSQTPKPLQRKKLTLVQADSVMKEVEVKDEETINDGDDILVELC</sequence>
<dbReference type="GO" id="GO:0000981">
    <property type="term" value="F:DNA-binding transcription factor activity, RNA polymerase II-specific"/>
    <property type="evidence" value="ECO:0007669"/>
    <property type="project" value="TreeGrafter"/>
</dbReference>
<dbReference type="EMBL" id="GBXI01008619">
    <property type="protein sequence ID" value="JAD05673.1"/>
    <property type="molecule type" value="Transcribed_RNA"/>
</dbReference>
<evidence type="ECO:0000313" key="10">
    <source>
        <dbReference type="EMBL" id="JAD11486.1"/>
    </source>
</evidence>
<dbReference type="PROSITE" id="PS51915">
    <property type="entry name" value="ZAD"/>
    <property type="match status" value="1"/>
</dbReference>
<feature type="domain" description="C2H2-type" evidence="7">
    <location>
        <begin position="405"/>
        <end position="432"/>
    </location>
</feature>
<evidence type="ECO:0000256" key="1">
    <source>
        <dbReference type="ARBA" id="ARBA00022723"/>
    </source>
</evidence>
<dbReference type="InterPro" id="IPR013087">
    <property type="entry name" value="Znf_C2H2_type"/>
</dbReference>
<dbReference type="GeneID" id="105212780"/>
<dbReference type="PROSITE" id="PS50157">
    <property type="entry name" value="ZINC_FINGER_C2H2_2"/>
    <property type="match status" value="8"/>
</dbReference>
<evidence type="ECO:0000256" key="4">
    <source>
        <dbReference type="ARBA" id="ARBA00022833"/>
    </source>
</evidence>
<dbReference type="PROSITE" id="PS00028">
    <property type="entry name" value="ZINC_FINGER_C2H2_1"/>
    <property type="match status" value="9"/>
</dbReference>
<evidence type="ECO:0000259" key="8">
    <source>
        <dbReference type="PROSITE" id="PS51915"/>
    </source>
</evidence>
<dbReference type="PANTHER" id="PTHR19818">
    <property type="entry name" value="ZINC FINGER PROTEIN ZIC AND GLI"/>
    <property type="match status" value="1"/>
</dbReference>
<feature type="domain" description="C2H2-type" evidence="7">
    <location>
        <begin position="575"/>
        <end position="603"/>
    </location>
</feature>
<keyword evidence="1 6" id="KW-0479">Metal-binding</keyword>
<evidence type="ECO:0000259" key="7">
    <source>
        <dbReference type="PROSITE" id="PS50157"/>
    </source>
</evidence>
<dbReference type="CTD" id="105212780"/>
<keyword evidence="3 5" id="KW-0863">Zinc-finger</keyword>
<dbReference type="GO" id="GO:0005634">
    <property type="term" value="C:nucleus"/>
    <property type="evidence" value="ECO:0007669"/>
    <property type="project" value="InterPro"/>
</dbReference>
<feature type="domain" description="C2H2-type" evidence="7">
    <location>
        <begin position="437"/>
        <end position="464"/>
    </location>
</feature>
<dbReference type="SMART" id="SM00868">
    <property type="entry name" value="zf-AD"/>
    <property type="match status" value="1"/>
</dbReference>
<dbReference type="OrthoDB" id="6077919at2759"/>
<dbReference type="InterPro" id="IPR012934">
    <property type="entry name" value="Znf_AD"/>
</dbReference>
<reference evidence="11" key="2">
    <citation type="journal article" date="2015" name="Gigascience">
        <title>Reconstructing a comprehensive transcriptome assembly of a white-pupal translocated strain of the pest fruit fly Bactrocera cucurbitae.</title>
        <authorList>
            <person name="Sim S.B."/>
            <person name="Calla B."/>
            <person name="Hall B."/>
            <person name="DeRego T."/>
            <person name="Geib S.M."/>
        </authorList>
    </citation>
    <scope>NUCLEOTIDE SEQUENCE</scope>
</reference>
<evidence type="ECO:0000313" key="9">
    <source>
        <dbReference type="EMBL" id="JAD05673.1"/>
    </source>
</evidence>
<dbReference type="PANTHER" id="PTHR19818:SF163">
    <property type="entry name" value="C2H2-TYPE DOMAIN-CONTAINING PROTEIN"/>
    <property type="match status" value="1"/>
</dbReference>
<dbReference type="Pfam" id="PF13912">
    <property type="entry name" value="zf-C2H2_6"/>
    <property type="match status" value="2"/>
</dbReference>
<gene>
    <name evidence="11" type="primary">Zfp26_0</name>
    <name evidence="10" type="synonym">Zfp26_1</name>
    <name evidence="9" type="synonym">Zfp26_7</name>
    <name evidence="10" type="ORF">g.4323</name>
    <name evidence="11" type="ORF">g.4325</name>
    <name evidence="9" type="ORF">g.4327</name>
</gene>
<dbReference type="EMBL" id="GBXI01001924">
    <property type="protein sequence ID" value="JAD12368.1"/>
    <property type="molecule type" value="Transcribed_RNA"/>
</dbReference>
<evidence type="ECO:0000256" key="6">
    <source>
        <dbReference type="PROSITE-ProRule" id="PRU01263"/>
    </source>
</evidence>
<dbReference type="FunFam" id="3.30.160.60:FF:000624">
    <property type="entry name" value="zinc finger protein 697"/>
    <property type="match status" value="1"/>
</dbReference>
<dbReference type="AlphaFoldDB" id="A0A0A1XP91"/>
<feature type="domain" description="C2H2-type" evidence="7">
    <location>
        <begin position="548"/>
        <end position="571"/>
    </location>
</feature>
<feature type="domain" description="C2H2-type" evidence="7">
    <location>
        <begin position="466"/>
        <end position="493"/>
    </location>
</feature>
<dbReference type="InterPro" id="IPR050329">
    <property type="entry name" value="GLI_C2H2-zinc-finger"/>
</dbReference>
<keyword evidence="4 6" id="KW-0862">Zinc</keyword>
<keyword evidence="2" id="KW-0677">Repeat</keyword>
<feature type="domain" description="ZAD" evidence="8">
    <location>
        <begin position="5"/>
        <end position="94"/>
    </location>
</feature>
<proteinExistence type="predicted"/>